<proteinExistence type="inferred from homology"/>
<keyword evidence="3 7" id="KW-0812">Transmembrane</keyword>
<evidence type="ECO:0000256" key="6">
    <source>
        <dbReference type="ARBA" id="ARBA00023136"/>
    </source>
</evidence>
<accession>A0AAP0PJ93</accession>
<comment type="caution">
    <text evidence="8">The sequence shown here is derived from an EMBL/GenBank/DDBJ whole genome shotgun (WGS) entry which is preliminary data.</text>
</comment>
<organism evidence="8 9">
    <name type="scientific">Stephania japonica</name>
    <dbReference type="NCBI Taxonomy" id="461633"/>
    <lineage>
        <taxon>Eukaryota</taxon>
        <taxon>Viridiplantae</taxon>
        <taxon>Streptophyta</taxon>
        <taxon>Embryophyta</taxon>
        <taxon>Tracheophyta</taxon>
        <taxon>Spermatophyta</taxon>
        <taxon>Magnoliopsida</taxon>
        <taxon>Ranunculales</taxon>
        <taxon>Menispermaceae</taxon>
        <taxon>Menispermoideae</taxon>
        <taxon>Cissampelideae</taxon>
        <taxon>Stephania</taxon>
    </lineage>
</organism>
<dbReference type="Proteomes" id="UP001417504">
    <property type="component" value="Unassembled WGS sequence"/>
</dbReference>
<dbReference type="InterPro" id="IPR007217">
    <property type="entry name" value="Per1-like"/>
</dbReference>
<evidence type="ECO:0000313" key="9">
    <source>
        <dbReference type="Proteomes" id="UP001417504"/>
    </source>
</evidence>
<keyword evidence="2 7" id="KW-0337">GPI-anchor biosynthesis</keyword>
<keyword evidence="5 7" id="KW-1133">Transmembrane helix</keyword>
<dbReference type="GO" id="GO:0006506">
    <property type="term" value="P:GPI anchor biosynthetic process"/>
    <property type="evidence" value="ECO:0007669"/>
    <property type="project" value="UniProtKB-KW"/>
</dbReference>
<dbReference type="EMBL" id="JBBNAE010000002">
    <property type="protein sequence ID" value="KAK9146873.1"/>
    <property type="molecule type" value="Genomic_DNA"/>
</dbReference>
<dbReference type="PANTHER" id="PTHR13148">
    <property type="entry name" value="PER1-RELATED"/>
    <property type="match status" value="1"/>
</dbReference>
<comment type="caution">
    <text evidence="7">Lacks conserved residue(s) required for the propagation of feature annotation.</text>
</comment>
<evidence type="ECO:0000256" key="4">
    <source>
        <dbReference type="ARBA" id="ARBA00022729"/>
    </source>
</evidence>
<keyword evidence="9" id="KW-1185">Reference proteome</keyword>
<dbReference type="GO" id="GO:0005789">
    <property type="term" value="C:endoplasmic reticulum membrane"/>
    <property type="evidence" value="ECO:0007669"/>
    <property type="project" value="TreeGrafter"/>
</dbReference>
<dbReference type="Pfam" id="PF04080">
    <property type="entry name" value="Per1"/>
    <property type="match status" value="1"/>
</dbReference>
<evidence type="ECO:0000256" key="7">
    <source>
        <dbReference type="RuleBase" id="RU365066"/>
    </source>
</evidence>
<keyword evidence="7" id="KW-0333">Golgi apparatus</keyword>
<comment type="similarity">
    <text evidence="7">Belongs to the PGAP3 family.</text>
</comment>
<dbReference type="GO" id="GO:0000139">
    <property type="term" value="C:Golgi membrane"/>
    <property type="evidence" value="ECO:0007669"/>
    <property type="project" value="UniProtKB-SubCell"/>
</dbReference>
<evidence type="ECO:0000256" key="1">
    <source>
        <dbReference type="ARBA" id="ARBA00004127"/>
    </source>
</evidence>
<keyword evidence="4" id="KW-0732">Signal</keyword>
<evidence type="ECO:0000256" key="5">
    <source>
        <dbReference type="ARBA" id="ARBA00022989"/>
    </source>
</evidence>
<dbReference type="GO" id="GO:0016788">
    <property type="term" value="F:hydrolase activity, acting on ester bonds"/>
    <property type="evidence" value="ECO:0007669"/>
    <property type="project" value="TreeGrafter"/>
</dbReference>
<evidence type="ECO:0000256" key="3">
    <source>
        <dbReference type="ARBA" id="ARBA00022692"/>
    </source>
</evidence>
<evidence type="ECO:0000256" key="2">
    <source>
        <dbReference type="ARBA" id="ARBA00022502"/>
    </source>
</evidence>
<gene>
    <name evidence="8" type="ORF">Sjap_006776</name>
</gene>
<evidence type="ECO:0000313" key="8">
    <source>
        <dbReference type="EMBL" id="KAK9146873.1"/>
    </source>
</evidence>
<comment type="subcellular location">
    <subcellularLocation>
        <location evidence="1">Endomembrane system</location>
        <topology evidence="1">Multi-pass membrane protein</topology>
    </subcellularLocation>
    <subcellularLocation>
        <location evidence="7">Golgi apparatus membrane</location>
        <topology evidence="7">Multi-pass membrane protein</topology>
    </subcellularLocation>
</comment>
<name>A0AAP0PJ93_9MAGN</name>
<comment type="function">
    <text evidence="7">Involved in the lipid remodeling steps of GPI-anchor maturation.</text>
</comment>
<dbReference type="PANTHER" id="PTHR13148:SF0">
    <property type="entry name" value="POST-GPI ATTACHMENT TO PROTEINS FACTOR 3"/>
    <property type="match status" value="1"/>
</dbReference>
<sequence>MVAAPLIAFVTTHILYLNFYKLDYGISYSSLALYPLFKMTVSNRRNRAGLNMKACVGMGMAQLLLWAGWAGFSNHPSRWKLWVVVIGGRLAML</sequence>
<feature type="transmembrane region" description="Helical" evidence="7">
    <location>
        <begin position="54"/>
        <end position="72"/>
    </location>
</feature>
<dbReference type="AlphaFoldDB" id="A0AAP0PJ93"/>
<protein>
    <recommendedName>
        <fullName evidence="7">Post-GPI attachment to proteins factor 3</fullName>
    </recommendedName>
</protein>
<reference evidence="8 9" key="1">
    <citation type="submission" date="2024-01" db="EMBL/GenBank/DDBJ databases">
        <title>Genome assemblies of Stephania.</title>
        <authorList>
            <person name="Yang L."/>
        </authorList>
    </citation>
    <scope>NUCLEOTIDE SEQUENCE [LARGE SCALE GENOMIC DNA]</scope>
    <source>
        <strain evidence="8">QJT</strain>
        <tissue evidence="8">Leaf</tissue>
    </source>
</reference>
<keyword evidence="6 7" id="KW-0472">Membrane</keyword>